<dbReference type="EMBL" id="JBHUMX010000041">
    <property type="protein sequence ID" value="MFD2630209.1"/>
    <property type="molecule type" value="Genomic_DNA"/>
</dbReference>
<feature type="transmembrane region" description="Helical" evidence="1">
    <location>
        <begin position="7"/>
        <end position="24"/>
    </location>
</feature>
<proteinExistence type="predicted"/>
<keyword evidence="1" id="KW-1133">Transmembrane helix</keyword>
<dbReference type="RefSeq" id="WP_379563203.1">
    <property type="nucleotide sequence ID" value="NZ_JBHUMX010000041.1"/>
</dbReference>
<accession>A0ABW5Q3L7</accession>
<name>A0ABW5Q3L7_9BACI</name>
<comment type="caution">
    <text evidence="2">The sequence shown here is derived from an EMBL/GenBank/DDBJ whole genome shotgun (WGS) entry which is preliminary data.</text>
</comment>
<evidence type="ECO:0000313" key="3">
    <source>
        <dbReference type="Proteomes" id="UP001597451"/>
    </source>
</evidence>
<keyword evidence="1" id="KW-0472">Membrane</keyword>
<gene>
    <name evidence="2" type="ORF">ACFSUN_15590</name>
</gene>
<organism evidence="2 3">
    <name type="scientific">Oceanobacillus kapialis</name>
    <dbReference type="NCBI Taxonomy" id="481353"/>
    <lineage>
        <taxon>Bacteria</taxon>
        <taxon>Bacillati</taxon>
        <taxon>Bacillota</taxon>
        <taxon>Bacilli</taxon>
        <taxon>Bacillales</taxon>
        <taxon>Bacillaceae</taxon>
        <taxon>Oceanobacillus</taxon>
    </lineage>
</organism>
<feature type="transmembrane region" description="Helical" evidence="1">
    <location>
        <begin position="30"/>
        <end position="47"/>
    </location>
</feature>
<evidence type="ECO:0000256" key="1">
    <source>
        <dbReference type="SAM" id="Phobius"/>
    </source>
</evidence>
<protein>
    <recommendedName>
        <fullName evidence="4">DUF3953 domain-containing protein</fullName>
    </recommendedName>
</protein>
<keyword evidence="3" id="KW-1185">Reference proteome</keyword>
<reference evidence="3" key="1">
    <citation type="journal article" date="2019" name="Int. J. Syst. Evol. Microbiol.">
        <title>The Global Catalogue of Microorganisms (GCM) 10K type strain sequencing project: providing services to taxonomists for standard genome sequencing and annotation.</title>
        <authorList>
            <consortium name="The Broad Institute Genomics Platform"/>
            <consortium name="The Broad Institute Genome Sequencing Center for Infectious Disease"/>
            <person name="Wu L."/>
            <person name="Ma J."/>
        </authorList>
    </citation>
    <scope>NUCLEOTIDE SEQUENCE [LARGE SCALE GENOMIC DNA]</scope>
    <source>
        <strain evidence="3">TISTR 1858</strain>
    </source>
</reference>
<sequence length="76" mass="8620">MKWKTILIFTIIYVMLLYAVPFLGEYISTITAYLVVGVFLLMMLYGIEKLSGLNRKIPFILGVIMLAVLVSVSLFI</sequence>
<dbReference type="Proteomes" id="UP001597451">
    <property type="component" value="Unassembled WGS sequence"/>
</dbReference>
<evidence type="ECO:0008006" key="4">
    <source>
        <dbReference type="Google" id="ProtNLM"/>
    </source>
</evidence>
<feature type="transmembrane region" description="Helical" evidence="1">
    <location>
        <begin position="59"/>
        <end position="75"/>
    </location>
</feature>
<evidence type="ECO:0000313" key="2">
    <source>
        <dbReference type="EMBL" id="MFD2630209.1"/>
    </source>
</evidence>
<keyword evidence="1" id="KW-0812">Transmembrane</keyword>